<keyword evidence="4" id="KW-0808">Transferase</keyword>
<dbReference type="EMBL" id="BAAAEO010000001">
    <property type="protein sequence ID" value="GAA0537869.1"/>
    <property type="molecule type" value="Genomic_DNA"/>
</dbReference>
<keyword evidence="7" id="KW-0812">Transmembrane</keyword>
<evidence type="ECO:0000256" key="5">
    <source>
        <dbReference type="ARBA" id="ARBA00022944"/>
    </source>
</evidence>
<comment type="subcellular location">
    <subcellularLocation>
        <location evidence="1">Cell membrane</location>
        <topology evidence="1">Peripheral membrane protein</topology>
    </subcellularLocation>
</comment>
<accession>A0ABN1D9K5</accession>
<dbReference type="InterPro" id="IPR007554">
    <property type="entry name" value="Glycerophosphate_synth"/>
</dbReference>
<gene>
    <name evidence="8" type="ORF">GCM10009098_01700</name>
</gene>
<evidence type="ECO:0008006" key="10">
    <source>
        <dbReference type="Google" id="ProtNLM"/>
    </source>
</evidence>
<dbReference type="Pfam" id="PF04464">
    <property type="entry name" value="Glyphos_transf"/>
    <property type="match status" value="1"/>
</dbReference>
<dbReference type="SUPFAM" id="SSF53756">
    <property type="entry name" value="UDP-Glycosyltransferase/glycogen phosphorylase"/>
    <property type="match status" value="1"/>
</dbReference>
<evidence type="ECO:0000256" key="4">
    <source>
        <dbReference type="ARBA" id="ARBA00022679"/>
    </source>
</evidence>
<dbReference type="InterPro" id="IPR043148">
    <property type="entry name" value="TagF_C"/>
</dbReference>
<proteinExistence type="inferred from homology"/>
<evidence type="ECO:0000256" key="1">
    <source>
        <dbReference type="ARBA" id="ARBA00004202"/>
    </source>
</evidence>
<dbReference type="InterPro" id="IPR051612">
    <property type="entry name" value="Teichoic_Acid_Biosynth"/>
</dbReference>
<name>A0ABN1D9K5_9GAMM</name>
<evidence type="ECO:0000256" key="7">
    <source>
        <dbReference type="SAM" id="Phobius"/>
    </source>
</evidence>
<sequence>MTVDKLTPIYIAPANPAGKALADLLRQQGYNIASLADNLKQGQNIINNSAQALPGAIVVIAAGSFLHAVAAGLLLRGFNKSQLWVADSSANIKTYRLPLSYRFKQAATTAITLVFNTLRRCTPRAGYLYYAEDFFDSNVLLAYREHRRQYPQEAWLLGRKLRQQITELQNDSHVLEGLSGAGFWRCLTAKKLIVDHEYTGKTFSLLRQAIPVTQLWHGLPYKALSGNIHYPHVCDEAFISSSEWFNKHIFPKIFRAKQYLALGYPRNDALLQPAEQRDWINAEPLSLLREVQQDTGDIIVYAPTYRDWGDNDYPLDLAELNTWCKTQRVSFVLKFHPFISRKFADAMRLDNLDQLQQLPGLPHIYLYPSGKNVYPWLADAKALITDYSSIAYDFLLSNKPIIYYQYDIEKYRELRGETLVDDQDFITGSLVNNQAELQVELVKQLAERPALQHQKLHYLVVKMNVSSKLAIPAIVRYVRR</sequence>
<keyword evidence="9" id="KW-1185">Reference proteome</keyword>
<evidence type="ECO:0000313" key="9">
    <source>
        <dbReference type="Proteomes" id="UP001501169"/>
    </source>
</evidence>
<evidence type="ECO:0000256" key="6">
    <source>
        <dbReference type="ARBA" id="ARBA00023136"/>
    </source>
</evidence>
<keyword evidence="3" id="KW-1003">Cell membrane</keyword>
<dbReference type="Gene3D" id="3.40.50.11820">
    <property type="match status" value="1"/>
</dbReference>
<reference evidence="8 9" key="1">
    <citation type="journal article" date="2019" name="Int. J. Syst. Evol. Microbiol.">
        <title>The Global Catalogue of Microorganisms (GCM) 10K type strain sequencing project: providing services to taxonomists for standard genome sequencing and annotation.</title>
        <authorList>
            <consortium name="The Broad Institute Genomics Platform"/>
            <consortium name="The Broad Institute Genome Sequencing Center for Infectious Disease"/>
            <person name="Wu L."/>
            <person name="Ma J."/>
        </authorList>
    </citation>
    <scope>NUCLEOTIDE SEQUENCE [LARGE SCALE GENOMIC DNA]</scope>
    <source>
        <strain evidence="8 9">JCM 14331</strain>
    </source>
</reference>
<evidence type="ECO:0000256" key="2">
    <source>
        <dbReference type="ARBA" id="ARBA00010488"/>
    </source>
</evidence>
<protein>
    <recommendedName>
        <fullName evidence="10">Glycosyl/glycerophosphate transferase, teichoic acid biosynthesis</fullName>
    </recommendedName>
</protein>
<dbReference type="PANTHER" id="PTHR37316">
    <property type="entry name" value="TEICHOIC ACID GLYCEROL-PHOSPHATE PRIMASE"/>
    <property type="match status" value="1"/>
</dbReference>
<keyword evidence="6 7" id="KW-0472">Membrane</keyword>
<dbReference type="RefSeq" id="WP_226765869.1">
    <property type="nucleotide sequence ID" value="NZ_BAAAEO010000001.1"/>
</dbReference>
<dbReference type="Proteomes" id="UP001501169">
    <property type="component" value="Unassembled WGS sequence"/>
</dbReference>
<comment type="caution">
    <text evidence="8">The sequence shown here is derived from an EMBL/GenBank/DDBJ whole genome shotgun (WGS) entry which is preliminary data.</text>
</comment>
<comment type="similarity">
    <text evidence="2">Belongs to the CDP-glycerol glycerophosphotransferase family.</text>
</comment>
<organism evidence="8 9">
    <name type="scientific">Rheinheimera aquimaris</name>
    <dbReference type="NCBI Taxonomy" id="412437"/>
    <lineage>
        <taxon>Bacteria</taxon>
        <taxon>Pseudomonadati</taxon>
        <taxon>Pseudomonadota</taxon>
        <taxon>Gammaproteobacteria</taxon>
        <taxon>Chromatiales</taxon>
        <taxon>Chromatiaceae</taxon>
        <taxon>Rheinheimera</taxon>
    </lineage>
</organism>
<dbReference type="InterPro" id="IPR043149">
    <property type="entry name" value="TagF_N"/>
</dbReference>
<feature type="transmembrane region" description="Helical" evidence="7">
    <location>
        <begin position="52"/>
        <end position="75"/>
    </location>
</feature>
<evidence type="ECO:0000313" key="8">
    <source>
        <dbReference type="EMBL" id="GAA0537869.1"/>
    </source>
</evidence>
<keyword evidence="5" id="KW-0777">Teichoic acid biosynthesis</keyword>
<dbReference type="Gene3D" id="3.40.50.12580">
    <property type="match status" value="1"/>
</dbReference>
<dbReference type="PANTHER" id="PTHR37316:SF3">
    <property type="entry name" value="TEICHOIC ACID GLYCEROL-PHOSPHATE TRANSFERASE"/>
    <property type="match status" value="1"/>
</dbReference>
<evidence type="ECO:0000256" key="3">
    <source>
        <dbReference type="ARBA" id="ARBA00022475"/>
    </source>
</evidence>
<keyword evidence="7" id="KW-1133">Transmembrane helix</keyword>